<reference evidence="3" key="1">
    <citation type="journal article" date="2015" name="Genome Announc.">
        <title>Draft genome sequence of the fungus Penicillium brasilianum MG11.</title>
        <authorList>
            <person name="Horn F."/>
            <person name="Linde J."/>
            <person name="Mattern D.J."/>
            <person name="Walther G."/>
            <person name="Guthke R."/>
            <person name="Brakhage A.A."/>
            <person name="Valiante V."/>
        </authorList>
    </citation>
    <scope>NUCLEOTIDE SEQUENCE [LARGE SCALE GENOMIC DNA]</scope>
    <source>
        <strain evidence="3">MG11</strain>
    </source>
</reference>
<dbReference type="Proteomes" id="UP000042958">
    <property type="component" value="Unassembled WGS sequence"/>
</dbReference>
<proteinExistence type="predicted"/>
<dbReference type="EMBL" id="CDHK01000032">
    <property type="protein sequence ID" value="CEJ62918.1"/>
    <property type="molecule type" value="Genomic_DNA"/>
</dbReference>
<protein>
    <recommendedName>
        <fullName evidence="1">RNase H type-1 domain-containing protein</fullName>
    </recommendedName>
</protein>
<evidence type="ECO:0000313" key="2">
    <source>
        <dbReference type="EMBL" id="CEJ62918.1"/>
    </source>
</evidence>
<accession>A0A0F7U207</accession>
<name>A0A0F7U207_PENBI</name>
<dbReference type="GO" id="GO:0003676">
    <property type="term" value="F:nucleic acid binding"/>
    <property type="evidence" value="ECO:0007669"/>
    <property type="project" value="InterPro"/>
</dbReference>
<gene>
    <name evidence="2" type="ORF">PMG11_11403</name>
</gene>
<dbReference type="OrthoDB" id="4307211at2759"/>
<organism evidence="2 3">
    <name type="scientific">Penicillium brasilianum</name>
    <dbReference type="NCBI Taxonomy" id="104259"/>
    <lineage>
        <taxon>Eukaryota</taxon>
        <taxon>Fungi</taxon>
        <taxon>Dikarya</taxon>
        <taxon>Ascomycota</taxon>
        <taxon>Pezizomycotina</taxon>
        <taxon>Eurotiomycetes</taxon>
        <taxon>Eurotiomycetidae</taxon>
        <taxon>Eurotiales</taxon>
        <taxon>Aspergillaceae</taxon>
        <taxon>Penicillium</taxon>
    </lineage>
</organism>
<dbReference type="PROSITE" id="PS50879">
    <property type="entry name" value="RNASE_H_1"/>
    <property type="match status" value="1"/>
</dbReference>
<dbReference type="InterPro" id="IPR002156">
    <property type="entry name" value="RNaseH_domain"/>
</dbReference>
<dbReference type="AlphaFoldDB" id="A0A0F7U207"/>
<sequence length="191" mass="21449">MPGHCENPGNDAADRLAKEAAQPGKTHPFQPLLTRENAYIRANIQAQWVSEWKSSQKGTHLQQIDNNLPSRYTRGMYGNLSRNRAYLLTQLRTGHNWLASYAKRFGFRDDNLCECGAQETVRHVLLNCPNLQELRGELRTKVGDALNRVSSLLGGSNEGEKGKPDTVSRTRTVQAVLDFAEASQRFRSRAP</sequence>
<keyword evidence="3" id="KW-1185">Reference proteome</keyword>
<dbReference type="STRING" id="104259.A0A0F7U207"/>
<evidence type="ECO:0000259" key="1">
    <source>
        <dbReference type="PROSITE" id="PS50879"/>
    </source>
</evidence>
<dbReference type="GO" id="GO:0004523">
    <property type="term" value="F:RNA-DNA hybrid ribonuclease activity"/>
    <property type="evidence" value="ECO:0007669"/>
    <property type="project" value="InterPro"/>
</dbReference>
<feature type="domain" description="RNase H type-1" evidence="1">
    <location>
        <begin position="1"/>
        <end position="22"/>
    </location>
</feature>
<evidence type="ECO:0000313" key="3">
    <source>
        <dbReference type="Proteomes" id="UP000042958"/>
    </source>
</evidence>